<evidence type="ECO:0000256" key="16">
    <source>
        <dbReference type="SAM" id="Phobius"/>
    </source>
</evidence>
<dbReference type="SUPFAM" id="SSF143517">
    <property type="entry name" value="TRCF domain-like"/>
    <property type="match status" value="1"/>
</dbReference>
<dbReference type="HAMAP" id="MF_00969">
    <property type="entry name" value="TRCF"/>
    <property type="match status" value="1"/>
</dbReference>
<dbReference type="Pfam" id="PF00909">
    <property type="entry name" value="Ammonium_transp"/>
    <property type="match status" value="1"/>
</dbReference>
<dbReference type="EMBL" id="JAEAOA010000085">
    <property type="protein sequence ID" value="KAK3605056.1"/>
    <property type="molecule type" value="Genomic_DNA"/>
</dbReference>
<comment type="subcellular location">
    <subcellularLocation>
        <location evidence="1">Membrane</location>
        <topology evidence="1">Multi-pass membrane protein</topology>
    </subcellularLocation>
</comment>
<dbReference type="Proteomes" id="UP001195483">
    <property type="component" value="Unassembled WGS sequence"/>
</dbReference>
<dbReference type="SMART" id="SM01058">
    <property type="entry name" value="CarD_TRCF"/>
    <property type="match status" value="1"/>
</dbReference>
<dbReference type="InterPro" id="IPR004576">
    <property type="entry name" value="Mfd"/>
</dbReference>
<keyword evidence="14" id="KW-0924">Ammonia transport</keyword>
<comment type="caution">
    <text evidence="19">The sequence shown here is derived from an EMBL/GenBank/DDBJ whole genome shotgun (WGS) entry which is preliminary data.</text>
</comment>
<dbReference type="InterPro" id="IPR029020">
    <property type="entry name" value="Ammonium/urea_transptr"/>
</dbReference>
<dbReference type="InterPro" id="IPR001650">
    <property type="entry name" value="Helicase_C-like"/>
</dbReference>
<evidence type="ECO:0000256" key="6">
    <source>
        <dbReference type="ARBA" id="ARBA00022741"/>
    </source>
</evidence>
<evidence type="ECO:0000259" key="18">
    <source>
        <dbReference type="PROSITE" id="PS51194"/>
    </source>
</evidence>
<evidence type="ECO:0000256" key="2">
    <source>
        <dbReference type="ARBA" id="ARBA00005887"/>
    </source>
</evidence>
<evidence type="ECO:0008006" key="21">
    <source>
        <dbReference type="Google" id="ProtNLM"/>
    </source>
</evidence>
<feature type="transmembrane region" description="Helical" evidence="16">
    <location>
        <begin position="1162"/>
        <end position="1183"/>
    </location>
</feature>
<dbReference type="InterPro" id="IPR027417">
    <property type="entry name" value="P-loop_NTPase"/>
</dbReference>
<evidence type="ECO:0000256" key="4">
    <source>
        <dbReference type="ARBA" id="ARBA00022490"/>
    </source>
</evidence>
<accession>A0AAE0W867</accession>
<dbReference type="PROSITE" id="PS51194">
    <property type="entry name" value="HELICASE_CTER"/>
    <property type="match status" value="1"/>
</dbReference>
<dbReference type="SMART" id="SM00982">
    <property type="entry name" value="TRCF"/>
    <property type="match status" value="1"/>
</dbReference>
<gene>
    <name evidence="19" type="ORF">CHS0354_000722</name>
</gene>
<dbReference type="InterPro" id="IPR005118">
    <property type="entry name" value="TRCF_C"/>
</dbReference>
<dbReference type="InterPro" id="IPR047112">
    <property type="entry name" value="RecG/Mfd"/>
</dbReference>
<feature type="transmembrane region" description="Helical" evidence="16">
    <location>
        <begin position="1289"/>
        <end position="1311"/>
    </location>
</feature>
<dbReference type="GO" id="GO:0008519">
    <property type="term" value="F:ammonium channel activity"/>
    <property type="evidence" value="ECO:0007669"/>
    <property type="project" value="InterPro"/>
</dbReference>
<dbReference type="InterPro" id="IPR041471">
    <property type="entry name" value="UvrB_inter"/>
</dbReference>
<dbReference type="InterPro" id="IPR014001">
    <property type="entry name" value="Helicase_ATP-bd"/>
</dbReference>
<dbReference type="SMART" id="SM00487">
    <property type="entry name" value="DEXDc"/>
    <property type="match status" value="1"/>
</dbReference>
<evidence type="ECO:0000256" key="10">
    <source>
        <dbReference type="ARBA" id="ARBA00022840"/>
    </source>
</evidence>
<reference evidence="19" key="2">
    <citation type="journal article" date="2021" name="Genome Biol. Evol.">
        <title>Developing a high-quality reference genome for a parasitic bivalve with doubly uniparental inheritance (Bivalvia: Unionida).</title>
        <authorList>
            <person name="Smith C.H."/>
        </authorList>
    </citation>
    <scope>NUCLEOTIDE SEQUENCE</scope>
    <source>
        <strain evidence="19">CHS0354</strain>
        <tissue evidence="19">Mantle</tissue>
    </source>
</reference>
<dbReference type="GO" id="GO:0005524">
    <property type="term" value="F:ATP binding"/>
    <property type="evidence" value="ECO:0007669"/>
    <property type="project" value="UniProtKB-KW"/>
</dbReference>
<keyword evidence="11 16" id="KW-1133">Transmembrane helix</keyword>
<dbReference type="GO" id="GO:0003684">
    <property type="term" value="F:damaged DNA binding"/>
    <property type="evidence" value="ECO:0007669"/>
    <property type="project" value="InterPro"/>
</dbReference>
<feature type="domain" description="Helicase C-terminal" evidence="18">
    <location>
        <begin position="702"/>
        <end position="856"/>
    </location>
</feature>
<evidence type="ECO:0000256" key="9">
    <source>
        <dbReference type="ARBA" id="ARBA00022806"/>
    </source>
</evidence>
<dbReference type="PROSITE" id="PS01219">
    <property type="entry name" value="AMMONIUM_TRANSP"/>
    <property type="match status" value="1"/>
</dbReference>
<dbReference type="Pfam" id="PF02559">
    <property type="entry name" value="CarD_TRCF_RID"/>
    <property type="match status" value="1"/>
</dbReference>
<organism evidence="19 20">
    <name type="scientific">Potamilus streckersoni</name>
    <dbReference type="NCBI Taxonomy" id="2493646"/>
    <lineage>
        <taxon>Eukaryota</taxon>
        <taxon>Metazoa</taxon>
        <taxon>Spiralia</taxon>
        <taxon>Lophotrochozoa</taxon>
        <taxon>Mollusca</taxon>
        <taxon>Bivalvia</taxon>
        <taxon>Autobranchia</taxon>
        <taxon>Heteroconchia</taxon>
        <taxon>Palaeoheterodonta</taxon>
        <taxon>Unionida</taxon>
        <taxon>Unionoidea</taxon>
        <taxon>Unionidae</taxon>
        <taxon>Ambleminae</taxon>
        <taxon>Lampsilini</taxon>
        <taxon>Potamilus</taxon>
    </lineage>
</organism>
<dbReference type="InterPro" id="IPR024041">
    <property type="entry name" value="NH4_transpt_AmtB-like_dom"/>
</dbReference>
<feature type="transmembrane region" description="Helical" evidence="16">
    <location>
        <begin position="1190"/>
        <end position="1207"/>
    </location>
</feature>
<dbReference type="Pfam" id="PF17757">
    <property type="entry name" value="UvrB_inter"/>
    <property type="match status" value="1"/>
</dbReference>
<reference evidence="19" key="3">
    <citation type="submission" date="2023-05" db="EMBL/GenBank/DDBJ databases">
        <authorList>
            <person name="Smith C.H."/>
        </authorList>
    </citation>
    <scope>NUCLEOTIDE SEQUENCE</scope>
    <source>
        <strain evidence="19">CHS0354</strain>
        <tissue evidence="19">Mantle</tissue>
    </source>
</reference>
<feature type="transmembrane region" description="Helical" evidence="16">
    <location>
        <begin position="1254"/>
        <end position="1277"/>
    </location>
</feature>
<dbReference type="Gene3D" id="1.10.3430.10">
    <property type="entry name" value="Ammonium transporter AmtB like domains"/>
    <property type="match status" value="1"/>
</dbReference>
<dbReference type="GO" id="GO:0016020">
    <property type="term" value="C:membrane"/>
    <property type="evidence" value="ECO:0007669"/>
    <property type="project" value="UniProtKB-SubCell"/>
</dbReference>
<feature type="transmembrane region" description="Helical" evidence="16">
    <location>
        <begin position="1038"/>
        <end position="1055"/>
    </location>
</feature>
<dbReference type="InterPro" id="IPR018047">
    <property type="entry name" value="Ammonium_transpt_CS"/>
</dbReference>
<keyword evidence="20" id="KW-1185">Reference proteome</keyword>
<feature type="transmembrane region" description="Helical" evidence="16">
    <location>
        <begin position="1102"/>
        <end position="1121"/>
    </location>
</feature>
<dbReference type="Gene3D" id="3.40.50.300">
    <property type="entry name" value="P-loop containing nucleotide triphosphate hydrolases"/>
    <property type="match status" value="2"/>
</dbReference>
<dbReference type="InterPro" id="IPR037235">
    <property type="entry name" value="TRCF-like_C_D7"/>
</dbReference>
<evidence type="ECO:0000256" key="8">
    <source>
        <dbReference type="ARBA" id="ARBA00022801"/>
    </source>
</evidence>
<dbReference type="SUPFAM" id="SSF111352">
    <property type="entry name" value="Ammonium transporter"/>
    <property type="match status" value="1"/>
</dbReference>
<evidence type="ECO:0000256" key="11">
    <source>
        <dbReference type="ARBA" id="ARBA00022989"/>
    </source>
</evidence>
<evidence type="ECO:0000313" key="20">
    <source>
        <dbReference type="Proteomes" id="UP001195483"/>
    </source>
</evidence>
<reference evidence="19" key="1">
    <citation type="journal article" date="2021" name="Genome Biol. Evol.">
        <title>A High-Quality Reference Genome for a Parasitic Bivalve with Doubly Uniparental Inheritance (Bivalvia: Unionida).</title>
        <authorList>
            <person name="Smith C.H."/>
        </authorList>
    </citation>
    <scope>NUCLEOTIDE SEQUENCE</scope>
    <source>
        <strain evidence="19">CHS0354</strain>
    </source>
</reference>
<dbReference type="Pfam" id="PF03461">
    <property type="entry name" value="TRCF"/>
    <property type="match status" value="1"/>
</dbReference>
<dbReference type="PROSITE" id="PS51192">
    <property type="entry name" value="HELICASE_ATP_BIND_1"/>
    <property type="match status" value="1"/>
</dbReference>
<evidence type="ECO:0000256" key="5">
    <source>
        <dbReference type="ARBA" id="ARBA00022692"/>
    </source>
</evidence>
<dbReference type="Gene3D" id="3.30.2060.10">
    <property type="entry name" value="Penicillin-binding protein 1b domain"/>
    <property type="match status" value="1"/>
</dbReference>
<name>A0AAE0W867_9BIVA</name>
<dbReference type="InterPro" id="IPR011545">
    <property type="entry name" value="DEAD/DEAH_box_helicase_dom"/>
</dbReference>
<dbReference type="Pfam" id="PF00271">
    <property type="entry name" value="Helicase_C"/>
    <property type="match status" value="1"/>
</dbReference>
<dbReference type="CDD" id="cd17991">
    <property type="entry name" value="DEXHc_TRCF"/>
    <property type="match status" value="1"/>
</dbReference>
<dbReference type="Pfam" id="PF00270">
    <property type="entry name" value="DEAD"/>
    <property type="match status" value="1"/>
</dbReference>
<sequence length="1342" mass="150520">MLKPNETVQAFSERLITKTEFEKILENILNGDSTRLFHVHGSLKSFIAAGLRSKLPEKPIVVTVASVFFDQFRNDLLEFYPDLLIYDEQPSRTLYELCHNPNRIVLTSIPFALTKTISKKDALTKVIKLSVNEEISYDACLSQLREAGFIQKEFVEHEGEFAVRGGIVDVFSYGETKPVRIEFMCDTIIALRFFDVSMQLSSTQIQSVSIIPLFLLSENETGSTILEYLKADTLFITEFDPDGESQAKEVEQACKRFININFWNTHVDSTDVLFRTLNFKSSPTKSYHADFATLAEDLDAYRIAYFVLPTQKDFDEDIRFIQKNHPISSEVHWIKGNIFEGFYLQEDRIAVLSKYEIAGKLHYRSAKGGRAKRRQISLREMRGMSVGDYLVHDDHGIGRFLGLEKIKVAESTQECVVLEYYGGQKLFVGVQHIHLLSKYASADASTSLSKLGTTKWTNDKLKAKKKLKDIARKLILLYAKRTTLKSPILNEGMLQKEFEASFIFDETPDQLSAIKAIYKNLESGYPMDRLVCGDAGFGKTEIAMRAACRAVESQTQVAILAPTTILAHQHFKTFKQRFANFPINIQVISRFINKKTLRTIIQGVNEGKVDIVIGTHRMLTGSLTFKQLSLLVIDEEQRFGVETKEKLREMFPTVHTLMLSATPIPRTLQLSLVGARELSIISTPPKNRQVIETRVFEFSENILNDAISFELRRQGQVFFLHNRIGSIDDIFNLLKKLFPTARIGTAHGQMPTESIEDVMLDFIEREIDILISTTIIGLGVDISNANTIIINRADMFGLSELYQLRGRVGRSDRKAFCYLITPPEKYLTQHALARLSAVESLNELGSGFNIALHDLDLRGAGDIFGSEQSGFVTQFGFETYHKILNDAVNELKLTEFTNLFTETNNGIQKIPSLTHTCDILVFFDALIPNYYVESQRERFNLYARFAKVKSRLDVYAIEEELKDRFGEIPKETNNLIFLTELKLIGSELLFSRIEITQKHICISLPHFQTFYQSESFNSILEALKSEKLAPYSPKLRNTTKFAIIAPALITGAFAERVRFSSYLIFLCLFSIFVYAPIAHWTWHPEGFLFKLGVLDFAGGTVVHISAGCAALASAIFLKARVKNGNGNHEPANIPYVILGTGLLWFGWFGFNAGSSFGANMLSVNAFATTNTASASAALAWIFFDSLKGKKASTLGLCIGAVVGLVAITPAAGFVSISSSIFIGTFSSIVSNWVTEFRTKKTLIDDTLDVFPCHGVGGIMGMLFTGVFASTAINSAVVEQGLAFGETNLFLKHLTALLFIILYAFIVSYLMLKITDIISPLRVTIDEEKEGLDKSQHGESIAS</sequence>
<protein>
    <recommendedName>
        <fullName evidence="21">Transcription-repair-coupling factor</fullName>
    </recommendedName>
</protein>
<evidence type="ECO:0000256" key="13">
    <source>
        <dbReference type="ARBA" id="ARBA00023136"/>
    </source>
</evidence>
<dbReference type="NCBIfam" id="TIGR00580">
    <property type="entry name" value="mfd"/>
    <property type="match status" value="1"/>
</dbReference>
<evidence type="ECO:0000256" key="7">
    <source>
        <dbReference type="ARBA" id="ARBA00022763"/>
    </source>
</evidence>
<dbReference type="GO" id="GO:0006281">
    <property type="term" value="P:DNA repair"/>
    <property type="evidence" value="ECO:0007669"/>
    <property type="project" value="UniProtKB-KW"/>
</dbReference>
<comment type="similarity">
    <text evidence="2">Belongs to the ammonia transporter channel (TC 1.A.11.2) family.</text>
</comment>
<keyword evidence="12" id="KW-0238">DNA-binding</keyword>
<dbReference type="SUPFAM" id="SSF52540">
    <property type="entry name" value="P-loop containing nucleoside triphosphate hydrolases"/>
    <property type="match status" value="2"/>
</dbReference>
<evidence type="ECO:0000256" key="1">
    <source>
        <dbReference type="ARBA" id="ARBA00004141"/>
    </source>
</evidence>
<keyword evidence="15" id="KW-0234">DNA repair</keyword>
<keyword evidence="9" id="KW-0347">Helicase</keyword>
<keyword evidence="10" id="KW-0067">ATP-binding</keyword>
<dbReference type="Gene3D" id="2.40.10.170">
    <property type="match status" value="1"/>
</dbReference>
<evidence type="ECO:0000256" key="3">
    <source>
        <dbReference type="ARBA" id="ARBA00022448"/>
    </source>
</evidence>
<feature type="transmembrane region" description="Helical" evidence="16">
    <location>
        <begin position="1133"/>
        <end position="1150"/>
    </location>
</feature>
<proteinExistence type="inferred from homology"/>
<dbReference type="Gene3D" id="3.40.50.11180">
    <property type="match status" value="1"/>
</dbReference>
<feature type="domain" description="Helicase ATP-binding" evidence="17">
    <location>
        <begin position="520"/>
        <end position="681"/>
    </location>
</feature>
<keyword evidence="8" id="KW-0378">Hydrolase</keyword>
<keyword evidence="6" id="KW-0547">Nucleotide-binding</keyword>
<evidence type="ECO:0000256" key="15">
    <source>
        <dbReference type="ARBA" id="ARBA00023204"/>
    </source>
</evidence>
<evidence type="ECO:0000256" key="12">
    <source>
        <dbReference type="ARBA" id="ARBA00023125"/>
    </source>
</evidence>
<keyword evidence="7" id="KW-0227">DNA damage</keyword>
<feature type="transmembrane region" description="Helical" evidence="16">
    <location>
        <begin position="1062"/>
        <end position="1082"/>
    </location>
</feature>
<dbReference type="PANTHER" id="PTHR47964">
    <property type="entry name" value="ATP-DEPENDENT DNA HELICASE HOMOLOG RECG, CHLOROPLASTIC"/>
    <property type="match status" value="1"/>
</dbReference>
<dbReference type="PANTHER" id="PTHR47964:SF1">
    <property type="entry name" value="ATP-DEPENDENT DNA HELICASE HOMOLOG RECG, CHLOROPLASTIC"/>
    <property type="match status" value="1"/>
</dbReference>
<evidence type="ECO:0000313" key="19">
    <source>
        <dbReference type="EMBL" id="KAK3605056.1"/>
    </source>
</evidence>
<keyword evidence="5 16" id="KW-0812">Transmembrane</keyword>
<evidence type="ECO:0000256" key="14">
    <source>
        <dbReference type="ARBA" id="ARBA00023177"/>
    </source>
</evidence>
<dbReference type="InterPro" id="IPR003711">
    <property type="entry name" value="CarD-like/TRCF_RID"/>
</dbReference>
<keyword evidence="3" id="KW-0813">Transport</keyword>
<dbReference type="InterPro" id="IPR036101">
    <property type="entry name" value="CarD-like/TRCF_RID_sf"/>
</dbReference>
<evidence type="ECO:0000259" key="17">
    <source>
        <dbReference type="PROSITE" id="PS51192"/>
    </source>
</evidence>
<keyword evidence="13 16" id="KW-0472">Membrane</keyword>
<keyword evidence="4" id="KW-0963">Cytoplasm</keyword>
<dbReference type="SUPFAM" id="SSF141259">
    <property type="entry name" value="CarD-like"/>
    <property type="match status" value="1"/>
</dbReference>
<dbReference type="GO" id="GO:0016787">
    <property type="term" value="F:hydrolase activity"/>
    <property type="evidence" value="ECO:0007669"/>
    <property type="project" value="UniProtKB-KW"/>
</dbReference>
<dbReference type="GO" id="GO:0003678">
    <property type="term" value="F:DNA helicase activity"/>
    <property type="evidence" value="ECO:0007669"/>
    <property type="project" value="TreeGrafter"/>
</dbReference>
<dbReference type="SMART" id="SM00490">
    <property type="entry name" value="HELICc"/>
    <property type="match status" value="1"/>
</dbReference>